<dbReference type="Pfam" id="PF00483">
    <property type="entry name" value="NTP_transferase"/>
    <property type="match status" value="1"/>
</dbReference>
<evidence type="ECO:0000259" key="10">
    <source>
        <dbReference type="Pfam" id="PF00483"/>
    </source>
</evidence>
<comment type="similarity">
    <text evidence="2 9">Belongs to the mannose-6-phosphate isomerase type 2 family.</text>
</comment>
<dbReference type="PANTHER" id="PTHR46390:SF1">
    <property type="entry name" value="MANNOSE-1-PHOSPHATE GUANYLYLTRANSFERASE"/>
    <property type="match status" value="1"/>
</dbReference>
<evidence type="ECO:0000256" key="1">
    <source>
        <dbReference type="ARBA" id="ARBA00004823"/>
    </source>
</evidence>
<evidence type="ECO:0000256" key="3">
    <source>
        <dbReference type="ARBA" id="ARBA00012387"/>
    </source>
</evidence>
<dbReference type="InterPro" id="IPR029044">
    <property type="entry name" value="Nucleotide-diphossugar_trans"/>
</dbReference>
<evidence type="ECO:0000256" key="7">
    <source>
        <dbReference type="ARBA" id="ARBA00023134"/>
    </source>
</evidence>
<evidence type="ECO:0000256" key="5">
    <source>
        <dbReference type="ARBA" id="ARBA00022695"/>
    </source>
</evidence>
<keyword evidence="4 13" id="KW-0808">Transferase</keyword>
<dbReference type="Gene3D" id="2.60.120.10">
    <property type="entry name" value="Jelly Rolls"/>
    <property type="match status" value="1"/>
</dbReference>
<gene>
    <name evidence="13" type="ORF">ACD661_08475</name>
</gene>
<evidence type="ECO:0000256" key="8">
    <source>
        <dbReference type="ARBA" id="ARBA00047343"/>
    </source>
</evidence>
<dbReference type="GO" id="GO:0004475">
    <property type="term" value="F:mannose-1-phosphate guanylyltransferase (GTP) activity"/>
    <property type="evidence" value="ECO:0007669"/>
    <property type="project" value="UniProtKB-EC"/>
</dbReference>
<dbReference type="SUPFAM" id="SSF53448">
    <property type="entry name" value="Nucleotide-diphospho-sugar transferases"/>
    <property type="match status" value="1"/>
</dbReference>
<evidence type="ECO:0000256" key="6">
    <source>
        <dbReference type="ARBA" id="ARBA00022741"/>
    </source>
</evidence>
<dbReference type="GO" id="GO:0004476">
    <property type="term" value="F:mannose-6-phosphate isomerase activity"/>
    <property type="evidence" value="ECO:0007669"/>
    <property type="project" value="UniProtKB-EC"/>
</dbReference>
<feature type="domain" description="Nucleotidyl transferase" evidence="10">
    <location>
        <begin position="10"/>
        <end position="291"/>
    </location>
</feature>
<keyword evidence="6" id="KW-0547">Nucleotide-binding</keyword>
<accession>A0ABW8D7A4</accession>
<dbReference type="InterPro" id="IPR011051">
    <property type="entry name" value="RmlC_Cupin_sf"/>
</dbReference>
<keyword evidence="14" id="KW-1185">Reference proteome</keyword>
<dbReference type="Proteomes" id="UP001615550">
    <property type="component" value="Unassembled WGS sequence"/>
</dbReference>
<comment type="pathway">
    <text evidence="1">Nucleotide-sugar biosynthesis; GDP-alpha-D-mannose biosynthesis; GDP-alpha-D-mannose from alpha-D-mannose 1-phosphate (GTP route): step 1/1.</text>
</comment>
<keyword evidence="5 13" id="KW-0548">Nucleotidyltransferase</keyword>
<comment type="caution">
    <text evidence="13">The sequence shown here is derived from an EMBL/GenBank/DDBJ whole genome shotgun (WGS) entry which is preliminary data.</text>
</comment>
<dbReference type="NCBIfam" id="TIGR01479">
    <property type="entry name" value="GMP_PMI"/>
    <property type="match status" value="1"/>
</dbReference>
<reference evidence="13 14" key="1">
    <citation type="submission" date="2024-08" db="EMBL/GenBank/DDBJ databases">
        <title>Draft Genome Sequence of Legionella lytica strain DSB2004, Isolated From a Fire Sprinkler System.</title>
        <authorList>
            <person name="Everhart A.D."/>
            <person name="Kidane D.T."/>
            <person name="Farone A.L."/>
            <person name="Farone M.B."/>
        </authorList>
    </citation>
    <scope>NUCLEOTIDE SEQUENCE [LARGE SCALE GENOMIC DNA]</scope>
    <source>
        <strain evidence="13 14">DSB2004</strain>
    </source>
</reference>
<protein>
    <recommendedName>
        <fullName evidence="3">mannose-1-phosphate guanylyltransferase</fullName>
        <ecNumber evidence="3">2.7.7.13</ecNumber>
    </recommendedName>
</protein>
<evidence type="ECO:0000259" key="11">
    <source>
        <dbReference type="Pfam" id="PF01050"/>
    </source>
</evidence>
<organism evidence="13 14">
    <name type="scientific">Legionella lytica</name>
    <dbReference type="NCBI Taxonomy" id="96232"/>
    <lineage>
        <taxon>Bacteria</taxon>
        <taxon>Pseudomonadati</taxon>
        <taxon>Pseudomonadota</taxon>
        <taxon>Gammaproteobacteria</taxon>
        <taxon>Legionellales</taxon>
        <taxon>Legionellaceae</taxon>
        <taxon>Legionella</taxon>
    </lineage>
</organism>
<evidence type="ECO:0000256" key="9">
    <source>
        <dbReference type="RuleBase" id="RU004190"/>
    </source>
</evidence>
<dbReference type="EMBL" id="JBGORX010000002">
    <property type="protein sequence ID" value="MFJ1268584.1"/>
    <property type="molecule type" value="Genomic_DNA"/>
</dbReference>
<proteinExistence type="inferred from homology"/>
<dbReference type="InterPro" id="IPR051161">
    <property type="entry name" value="Mannose-6P_isomerase_type2"/>
</dbReference>
<comment type="catalytic activity">
    <reaction evidence="8">
        <text>alpha-D-mannose 1-phosphate + GTP + H(+) = GDP-alpha-D-mannose + diphosphate</text>
        <dbReference type="Rhea" id="RHEA:15229"/>
        <dbReference type="ChEBI" id="CHEBI:15378"/>
        <dbReference type="ChEBI" id="CHEBI:33019"/>
        <dbReference type="ChEBI" id="CHEBI:37565"/>
        <dbReference type="ChEBI" id="CHEBI:57527"/>
        <dbReference type="ChEBI" id="CHEBI:58409"/>
        <dbReference type="EC" id="2.7.7.13"/>
    </reaction>
</comment>
<dbReference type="InterPro" id="IPR001538">
    <property type="entry name" value="Man6P_isomerase-2_C"/>
</dbReference>
<feature type="domain" description="Mannose-6-phosphate isomerase type II C-terminal" evidence="11">
    <location>
        <begin position="357"/>
        <end position="471"/>
    </location>
</feature>
<dbReference type="EC" id="2.7.7.13" evidence="3"/>
<dbReference type="Pfam" id="PF01050">
    <property type="entry name" value="MannoseP_isomer"/>
    <property type="match status" value="1"/>
</dbReference>
<evidence type="ECO:0000313" key="14">
    <source>
        <dbReference type="Proteomes" id="UP001615550"/>
    </source>
</evidence>
<evidence type="ECO:0000256" key="2">
    <source>
        <dbReference type="ARBA" id="ARBA00006115"/>
    </source>
</evidence>
<dbReference type="SUPFAM" id="SSF51182">
    <property type="entry name" value="RmlC-like cupins"/>
    <property type="match status" value="1"/>
</dbReference>
<keyword evidence="7" id="KW-0342">GTP-binding</keyword>
<dbReference type="InterPro" id="IPR049577">
    <property type="entry name" value="GMPP_N"/>
</dbReference>
<dbReference type="CDD" id="cd02509">
    <property type="entry name" value="GDP-M1P_Guanylyltransferase"/>
    <property type="match status" value="1"/>
</dbReference>
<sequence>MNSTISKIVPVILSGGEGTRLWPVSRLHHPKPFIKLQDGYTILQRNFLKARDIGGIHEILTVTNHELLFKTLDNYQELNNDGIELSFILEPYACNTCPAIISAALFIAHKYNEDTLMLILPADHLVKDQEAFNEAVQNAADLANQGNIITFGIKPSEPHTGYGYIEAKGCEVLRFIEKPSYEKAVEYLSMGNFLWNSGMFCCKAGILLEEAQNHCPEIYAAVKHCFEASKLTCSQDYNKLSLDKETFKHIANQSIDYAILEKSTNRAVVACDIGWSDLGSWDAIANLTHADKENNQVDAEAILKNVSNCYIRGNNRLIAGLGLNNLVIIDTADALLISNREQVQDIKLLYQQLKKDNHEAHKSHRTVYRPWGSYSILDEGPGFKIKHIEVTPQASLSLQKHNYRSEHWVVVEGKAKACLDDKIIYLNPNESMYVPIGAKHQLENPFDERLILIEVQCGSHLDEDDIVRFSDMYGRC</sequence>
<feature type="domain" description="MannoseP isomerase/GMP-like beta-helix" evidence="12">
    <location>
        <begin position="307"/>
        <end position="353"/>
    </location>
</feature>
<dbReference type="Pfam" id="PF22640">
    <property type="entry name" value="ManC_GMP_beta-helix"/>
    <property type="match status" value="1"/>
</dbReference>
<dbReference type="InterPro" id="IPR054566">
    <property type="entry name" value="ManC/GMP-like_b-helix"/>
</dbReference>
<dbReference type="Gene3D" id="3.90.550.10">
    <property type="entry name" value="Spore Coat Polysaccharide Biosynthesis Protein SpsA, Chain A"/>
    <property type="match status" value="1"/>
</dbReference>
<dbReference type="InterPro" id="IPR006375">
    <property type="entry name" value="Man1P_GuaTrfase/Man6P_Isoase"/>
</dbReference>
<dbReference type="InterPro" id="IPR014710">
    <property type="entry name" value="RmlC-like_jellyroll"/>
</dbReference>
<dbReference type="CDD" id="cd02213">
    <property type="entry name" value="cupin_PMI_typeII_C"/>
    <property type="match status" value="1"/>
</dbReference>
<dbReference type="PANTHER" id="PTHR46390">
    <property type="entry name" value="MANNOSE-1-PHOSPHATE GUANYLYLTRANSFERASE"/>
    <property type="match status" value="1"/>
</dbReference>
<dbReference type="InterPro" id="IPR005835">
    <property type="entry name" value="NTP_transferase_dom"/>
</dbReference>
<name>A0ABW8D7A4_9GAMM</name>
<evidence type="ECO:0000259" key="12">
    <source>
        <dbReference type="Pfam" id="PF22640"/>
    </source>
</evidence>
<evidence type="ECO:0000313" key="13">
    <source>
        <dbReference type="EMBL" id="MFJ1268584.1"/>
    </source>
</evidence>
<dbReference type="RefSeq" id="WP_400187430.1">
    <property type="nucleotide sequence ID" value="NZ_JBGORX010000002.1"/>
</dbReference>
<evidence type="ECO:0000256" key="4">
    <source>
        <dbReference type="ARBA" id="ARBA00022679"/>
    </source>
</evidence>
<keyword evidence="13" id="KW-0413">Isomerase</keyword>